<dbReference type="NCBIfam" id="TIGR00052">
    <property type="entry name" value="nudix-type nucleoside diphosphatase, YffH/AdpP family"/>
    <property type="match status" value="1"/>
</dbReference>
<feature type="binding site" evidence="13">
    <location>
        <position position="280"/>
    </location>
    <ligand>
        <name>Mg(2+)</name>
        <dbReference type="ChEBI" id="CHEBI:18420"/>
        <label>1</label>
    </ligand>
</feature>
<dbReference type="Pfam" id="PF00293">
    <property type="entry name" value="NUDIX"/>
    <property type="match status" value="1"/>
</dbReference>
<dbReference type="Gene3D" id="3.10.490.10">
    <property type="entry name" value="Gamma-glutamyl cyclotransferase-like"/>
    <property type="match status" value="1"/>
</dbReference>
<dbReference type="OrthoDB" id="5292471at2"/>
<evidence type="ECO:0000256" key="14">
    <source>
        <dbReference type="PIRSR" id="PIRSR604385-3"/>
    </source>
</evidence>
<gene>
    <name evidence="16" type="ORF">CLV78_10223</name>
</gene>
<comment type="caution">
    <text evidence="16">The sequence shown here is derived from an EMBL/GenBank/DDBJ whole genome shotgun (WGS) entry which is preliminary data.</text>
</comment>
<dbReference type="AlphaFoldDB" id="A0A2T0RUP8"/>
<evidence type="ECO:0000313" key="17">
    <source>
        <dbReference type="Proteomes" id="UP000239480"/>
    </source>
</evidence>
<dbReference type="Gene3D" id="3.90.79.10">
    <property type="entry name" value="Nucleoside Triphosphate Pyrophosphohydrolase"/>
    <property type="match status" value="1"/>
</dbReference>
<dbReference type="InterPro" id="IPR009288">
    <property type="entry name" value="AIG2-like_dom"/>
</dbReference>
<dbReference type="InterPro" id="IPR004385">
    <property type="entry name" value="NDP_pyrophosphatase"/>
</dbReference>
<dbReference type="Pfam" id="PF06094">
    <property type="entry name" value="GGACT"/>
    <property type="match status" value="1"/>
</dbReference>
<evidence type="ECO:0000313" key="16">
    <source>
        <dbReference type="EMBL" id="PRY24852.1"/>
    </source>
</evidence>
<dbReference type="GO" id="GO:0006753">
    <property type="term" value="P:nucleoside phosphate metabolic process"/>
    <property type="evidence" value="ECO:0007669"/>
    <property type="project" value="TreeGrafter"/>
</dbReference>
<feature type="short sequence motif" description="Nudix box" evidence="14">
    <location>
        <begin position="261"/>
        <end position="283"/>
    </location>
</feature>
<feature type="binding site" evidence="13">
    <location>
        <position position="329"/>
    </location>
    <ligand>
        <name>Mg(2+)</name>
        <dbReference type="ChEBI" id="CHEBI:18420"/>
        <label>1</label>
    </ligand>
</feature>
<organism evidence="16 17">
    <name type="scientific">Aliiruegeria haliotis</name>
    <dbReference type="NCBI Taxonomy" id="1280846"/>
    <lineage>
        <taxon>Bacteria</taxon>
        <taxon>Pseudomonadati</taxon>
        <taxon>Pseudomonadota</taxon>
        <taxon>Alphaproteobacteria</taxon>
        <taxon>Rhodobacterales</taxon>
        <taxon>Roseobacteraceae</taxon>
        <taxon>Aliiruegeria</taxon>
    </lineage>
</organism>
<accession>A0A2T0RUP8</accession>
<evidence type="ECO:0000256" key="10">
    <source>
        <dbReference type="ARBA" id="ARBA00030308"/>
    </source>
</evidence>
<feature type="domain" description="Nudix hydrolase" evidence="15">
    <location>
        <begin position="218"/>
        <end position="358"/>
    </location>
</feature>
<dbReference type="SUPFAM" id="SSF55811">
    <property type="entry name" value="Nudix"/>
    <property type="match status" value="1"/>
</dbReference>
<evidence type="ECO:0000256" key="7">
    <source>
        <dbReference type="ARBA" id="ARBA00022842"/>
    </source>
</evidence>
<evidence type="ECO:0000256" key="9">
    <source>
        <dbReference type="ARBA" id="ARBA00030162"/>
    </source>
</evidence>
<dbReference type="EMBL" id="PVTD01000002">
    <property type="protein sequence ID" value="PRY24852.1"/>
    <property type="molecule type" value="Genomic_DNA"/>
</dbReference>
<dbReference type="InterPro" id="IPR020084">
    <property type="entry name" value="NUDIX_hydrolase_CS"/>
</dbReference>
<dbReference type="Proteomes" id="UP000239480">
    <property type="component" value="Unassembled WGS sequence"/>
</dbReference>
<dbReference type="PROSITE" id="PS00893">
    <property type="entry name" value="NUDIX_BOX"/>
    <property type="match status" value="1"/>
</dbReference>
<dbReference type="InterPro" id="IPR015797">
    <property type="entry name" value="NUDIX_hydrolase-like_dom_sf"/>
</dbReference>
<evidence type="ECO:0000256" key="6">
    <source>
        <dbReference type="ARBA" id="ARBA00022801"/>
    </source>
</evidence>
<comment type="cofactor">
    <cofactor evidence="1 13">
        <name>Mg(2+)</name>
        <dbReference type="ChEBI" id="CHEBI:18420"/>
    </cofactor>
</comment>
<dbReference type="CDD" id="cd24155">
    <property type="entry name" value="NUDIX_ADPRase"/>
    <property type="match status" value="1"/>
</dbReference>
<keyword evidence="7 13" id="KW-0460">Magnesium</keyword>
<evidence type="ECO:0000259" key="15">
    <source>
        <dbReference type="PROSITE" id="PS51462"/>
    </source>
</evidence>
<comment type="function">
    <text evidence="8">Acts on ADP-mannose and ADP-glucose as well as ADP-ribose. Prevents glycogen biosynthesis. The reaction catalyzed by this enzyme is a limiting step of the gluconeogenic process.</text>
</comment>
<dbReference type="PANTHER" id="PTHR11839">
    <property type="entry name" value="UDP/ADP-SUGAR PYROPHOSPHATASE"/>
    <property type="match status" value="1"/>
</dbReference>
<evidence type="ECO:0000256" key="3">
    <source>
        <dbReference type="ARBA" id="ARBA00012453"/>
    </source>
</evidence>
<dbReference type="GO" id="GO:0005829">
    <property type="term" value="C:cytosol"/>
    <property type="evidence" value="ECO:0007669"/>
    <property type="project" value="TreeGrafter"/>
</dbReference>
<dbReference type="RefSeq" id="WP_106203802.1">
    <property type="nucleotide sequence ID" value="NZ_PVTD01000002.1"/>
</dbReference>
<keyword evidence="6" id="KW-0378">Hydrolase</keyword>
<evidence type="ECO:0000256" key="5">
    <source>
        <dbReference type="ARBA" id="ARBA00022723"/>
    </source>
</evidence>
<keyword evidence="5 13" id="KW-0479">Metal-binding</keyword>
<keyword evidence="17" id="KW-1185">Reference proteome</keyword>
<evidence type="ECO:0000256" key="11">
    <source>
        <dbReference type="ARBA" id="ARBA00033056"/>
    </source>
</evidence>
<dbReference type="EC" id="3.6.1.13" evidence="3"/>
<dbReference type="GO" id="GO:0047631">
    <property type="term" value="F:ADP-ribose diphosphatase activity"/>
    <property type="evidence" value="ECO:0007669"/>
    <property type="project" value="UniProtKB-EC"/>
</dbReference>
<name>A0A2T0RUP8_9RHOB</name>
<dbReference type="GO" id="GO:0046872">
    <property type="term" value="F:metal ion binding"/>
    <property type="evidence" value="ECO:0007669"/>
    <property type="project" value="UniProtKB-KW"/>
</dbReference>
<proteinExistence type="inferred from homology"/>
<protein>
    <recommendedName>
        <fullName evidence="4">ADP-ribose pyrophosphatase</fullName>
        <ecNumber evidence="3">3.6.1.13</ecNumber>
    </recommendedName>
    <alternativeName>
        <fullName evidence="9">ADP-ribose diphosphatase</fullName>
    </alternativeName>
    <alternativeName>
        <fullName evidence="11">ADP-ribose phosphohydrolase</fullName>
    </alternativeName>
    <alternativeName>
        <fullName evidence="10">Adenosine diphosphoribose pyrophosphatase</fullName>
    </alternativeName>
</protein>
<evidence type="ECO:0000256" key="8">
    <source>
        <dbReference type="ARBA" id="ARBA00025164"/>
    </source>
</evidence>
<dbReference type="PANTHER" id="PTHR11839:SF5">
    <property type="entry name" value="ADP-RIBOSE PYROPHOSPHATASE"/>
    <property type="match status" value="1"/>
</dbReference>
<evidence type="ECO:0000256" key="1">
    <source>
        <dbReference type="ARBA" id="ARBA00001946"/>
    </source>
</evidence>
<dbReference type="GO" id="GO:0019144">
    <property type="term" value="F:ADP-sugar diphosphatase activity"/>
    <property type="evidence" value="ECO:0007669"/>
    <property type="project" value="TreeGrafter"/>
</dbReference>
<sequence>MDGIFLYGMLCHSPLLTVVTGGEPLRLTPARLPDHAVHWTRGDNIPLLIEAPGEVTDGLLLEMPSDEAMSRLEYYQNSFDALPAEVDVETDAGPARARLYRGRGGEELAGDRWDLAEWVARWGELTLVTVQEIMDDMEVRPASEVARRFGPMRARGQARLNARQVAPSTLRRTARPEDVDLRRRSLVYSNFFSVEEYDFSHATFAGGRSREMNRTAFISADAVTVLPYDPVRDRVLLVEQFRAGPFARGDTQPWMLEAIAGRIDGGETPQEAARRESLEEAGLELGALHLVSQYYPTPGAKTEYLFGYIGVADLPDGSARLGGLPSEDEDIRSHVISFDRALELVESGEINVGPLILLILHLERKRDALRAG</sequence>
<evidence type="ECO:0000256" key="13">
    <source>
        <dbReference type="PIRSR" id="PIRSR604385-2"/>
    </source>
</evidence>
<dbReference type="GO" id="GO:0019693">
    <property type="term" value="P:ribose phosphate metabolic process"/>
    <property type="evidence" value="ECO:0007669"/>
    <property type="project" value="TreeGrafter"/>
</dbReference>
<comment type="catalytic activity">
    <reaction evidence="12">
        <text>ADP-D-ribose + H2O = D-ribose 5-phosphate + AMP + 2 H(+)</text>
        <dbReference type="Rhea" id="RHEA:10412"/>
        <dbReference type="ChEBI" id="CHEBI:15377"/>
        <dbReference type="ChEBI" id="CHEBI:15378"/>
        <dbReference type="ChEBI" id="CHEBI:57967"/>
        <dbReference type="ChEBI" id="CHEBI:78346"/>
        <dbReference type="ChEBI" id="CHEBI:456215"/>
        <dbReference type="EC" id="3.6.1.13"/>
    </reaction>
</comment>
<feature type="binding site" evidence="13">
    <location>
        <position position="260"/>
    </location>
    <ligand>
        <name>Mg(2+)</name>
        <dbReference type="ChEBI" id="CHEBI:18420"/>
        <label>1</label>
    </ligand>
</feature>
<evidence type="ECO:0000256" key="12">
    <source>
        <dbReference type="ARBA" id="ARBA00049546"/>
    </source>
</evidence>
<feature type="binding site" evidence="13">
    <location>
        <position position="276"/>
    </location>
    <ligand>
        <name>Mg(2+)</name>
        <dbReference type="ChEBI" id="CHEBI:18420"/>
        <label>1</label>
    </ligand>
</feature>
<evidence type="ECO:0000256" key="2">
    <source>
        <dbReference type="ARBA" id="ARBA00007482"/>
    </source>
</evidence>
<evidence type="ECO:0000256" key="4">
    <source>
        <dbReference type="ARBA" id="ARBA00013297"/>
    </source>
</evidence>
<reference evidence="16 17" key="1">
    <citation type="submission" date="2018-03" db="EMBL/GenBank/DDBJ databases">
        <title>Genomic Encyclopedia of Archaeal and Bacterial Type Strains, Phase II (KMG-II): from individual species to whole genera.</title>
        <authorList>
            <person name="Goeker M."/>
        </authorList>
    </citation>
    <scope>NUCLEOTIDE SEQUENCE [LARGE SCALE GENOMIC DNA]</scope>
    <source>
        <strain evidence="16 17">DSM 29328</strain>
    </source>
</reference>
<dbReference type="PROSITE" id="PS51462">
    <property type="entry name" value="NUDIX"/>
    <property type="match status" value="1"/>
</dbReference>
<comment type="similarity">
    <text evidence="2">Belongs to the Nudix hydrolase family. NudF subfamily.</text>
</comment>
<dbReference type="InterPro" id="IPR000086">
    <property type="entry name" value="NUDIX_hydrolase_dom"/>
</dbReference>